<name>A0ABR1WUR0_9PEZI</name>
<dbReference type="EMBL" id="JAQQWL010000002">
    <property type="protein sequence ID" value="KAK8086876.1"/>
    <property type="molecule type" value="Genomic_DNA"/>
</dbReference>
<organism evidence="1 2">
    <name type="scientific">Apiospora phragmitis</name>
    <dbReference type="NCBI Taxonomy" id="2905665"/>
    <lineage>
        <taxon>Eukaryota</taxon>
        <taxon>Fungi</taxon>
        <taxon>Dikarya</taxon>
        <taxon>Ascomycota</taxon>
        <taxon>Pezizomycotina</taxon>
        <taxon>Sordariomycetes</taxon>
        <taxon>Xylariomycetidae</taxon>
        <taxon>Amphisphaeriales</taxon>
        <taxon>Apiosporaceae</taxon>
        <taxon>Apiospora</taxon>
    </lineage>
</organism>
<accession>A0ABR1WUR0</accession>
<dbReference type="RefSeq" id="XP_066721400.1">
    <property type="nucleotide sequence ID" value="XM_066853259.1"/>
</dbReference>
<evidence type="ECO:0000313" key="2">
    <source>
        <dbReference type="Proteomes" id="UP001480595"/>
    </source>
</evidence>
<evidence type="ECO:0000313" key="1">
    <source>
        <dbReference type="EMBL" id="KAK8086876.1"/>
    </source>
</evidence>
<proteinExistence type="predicted"/>
<sequence length="158" mass="17933">MPVFEEAQMHLLTPSMTEPAVALAVPSDISASPTTSRPRESEETSKLCLEVLSCIPSRSANKVFFARNINLNDSWLPGARVRLANSLYEAFDTNLEGPRRYPQLREMANVLCSNTKTRFVEDQEDPEEYMSAFCDTKIRWGKARYHVHVLGLQRLLNT</sequence>
<dbReference type="GeneID" id="92086322"/>
<keyword evidence="2" id="KW-1185">Reference proteome</keyword>
<reference evidence="1 2" key="1">
    <citation type="submission" date="2023-01" db="EMBL/GenBank/DDBJ databases">
        <title>Analysis of 21 Apiospora genomes using comparative genomics revels a genus with tremendous synthesis potential of carbohydrate active enzymes and secondary metabolites.</title>
        <authorList>
            <person name="Sorensen T."/>
        </authorList>
    </citation>
    <scope>NUCLEOTIDE SEQUENCE [LARGE SCALE GENOMIC DNA]</scope>
    <source>
        <strain evidence="1 2">CBS 135458</strain>
    </source>
</reference>
<dbReference type="Proteomes" id="UP001480595">
    <property type="component" value="Unassembled WGS sequence"/>
</dbReference>
<gene>
    <name evidence="1" type="ORF">PG994_001850</name>
</gene>
<comment type="caution">
    <text evidence="1">The sequence shown here is derived from an EMBL/GenBank/DDBJ whole genome shotgun (WGS) entry which is preliminary data.</text>
</comment>
<protein>
    <submittedName>
        <fullName evidence="1">Uncharacterized protein</fullName>
    </submittedName>
</protein>